<dbReference type="GO" id="GO:0004519">
    <property type="term" value="F:endonuclease activity"/>
    <property type="evidence" value="ECO:0007669"/>
    <property type="project" value="UniProtKB-KW"/>
</dbReference>
<dbReference type="Proteomes" id="UP001589610">
    <property type="component" value="Unassembled WGS sequence"/>
</dbReference>
<keyword evidence="2" id="KW-0680">Restriction system</keyword>
<keyword evidence="3" id="KW-0238">DNA-binding</keyword>
<organism evidence="7 8">
    <name type="scientific">Streptosporangium vulgare</name>
    <dbReference type="NCBI Taxonomy" id="46190"/>
    <lineage>
        <taxon>Bacteria</taxon>
        <taxon>Bacillati</taxon>
        <taxon>Actinomycetota</taxon>
        <taxon>Actinomycetes</taxon>
        <taxon>Streptosporangiales</taxon>
        <taxon>Streptosporangiaceae</taxon>
        <taxon>Streptosporangium</taxon>
    </lineage>
</organism>
<feature type="domain" description="Type I restriction modification DNA specificity" evidence="6">
    <location>
        <begin position="70"/>
        <end position="184"/>
    </location>
</feature>
<dbReference type="SUPFAM" id="SSF116734">
    <property type="entry name" value="DNA methylase specificity domain"/>
    <property type="match status" value="2"/>
</dbReference>
<keyword evidence="5" id="KW-0175">Coiled coil</keyword>
<dbReference type="PANTHER" id="PTHR43140">
    <property type="entry name" value="TYPE-1 RESTRICTION ENZYME ECOKI SPECIFICITY PROTEIN"/>
    <property type="match status" value="1"/>
</dbReference>
<dbReference type="PANTHER" id="PTHR43140:SF1">
    <property type="entry name" value="TYPE I RESTRICTION ENZYME ECOKI SPECIFICITY SUBUNIT"/>
    <property type="match status" value="1"/>
</dbReference>
<sequence>MNAASPWLGRIPEDWVESRFRYEAFISGGQVDPRVEPWSGMVLVAPNHIESGTGRLLGRETAADQGADSGKYVVTVGQVLYSKIRPALNKVAIAVEDCLCSADMYAISLSDRVDTRFARYFMSAKPFHDFATGMSMRVKMPKVNREELADGPWLLPQLPEQRAIADYLDRETARIDTLIEEQQRLIEMLRERRQDLIRAAVLGSANPFSPPAEASFTAIGHHFSVTLGKMLDAGKAVRAEDRMLPYIRAGNIQDAGLKLNDVKEMPYSEAEAANLNLLAGDLLVVEGGAVGTNVLVHEDMPGWSFQKTVNRLRPLSNWSSAWLGYVLRTYRDIGVIDIVCNKSTIPHLTAEKLRAMRIPSVEPQEQVRLAAMLDRQTAKIDTLITESGRFIELGRERRAALITATVTGQIDVREAA</sequence>
<keyword evidence="7" id="KW-0378">Hydrolase</keyword>
<evidence type="ECO:0000313" key="7">
    <source>
        <dbReference type="EMBL" id="MFB9677637.1"/>
    </source>
</evidence>
<dbReference type="InterPro" id="IPR044946">
    <property type="entry name" value="Restrct_endonuc_typeI_TRD_sf"/>
</dbReference>
<comment type="caution">
    <text evidence="7">The sequence shown here is derived from an EMBL/GenBank/DDBJ whole genome shotgun (WGS) entry which is preliminary data.</text>
</comment>
<evidence type="ECO:0000313" key="8">
    <source>
        <dbReference type="Proteomes" id="UP001589610"/>
    </source>
</evidence>
<dbReference type="EC" id="3.1.21.-" evidence="7"/>
<keyword evidence="7" id="KW-0540">Nuclease</keyword>
<gene>
    <name evidence="7" type="ORF">ACFFRH_19325</name>
</gene>
<keyword evidence="8" id="KW-1185">Reference proteome</keyword>
<dbReference type="InterPro" id="IPR000055">
    <property type="entry name" value="Restrct_endonuc_typeI_TRD"/>
</dbReference>
<evidence type="ECO:0000259" key="6">
    <source>
        <dbReference type="Pfam" id="PF01420"/>
    </source>
</evidence>
<feature type="coiled-coil region" evidence="5">
    <location>
        <begin position="168"/>
        <end position="199"/>
    </location>
</feature>
<dbReference type="EMBL" id="JBHMBS010000008">
    <property type="protein sequence ID" value="MFB9677637.1"/>
    <property type="molecule type" value="Genomic_DNA"/>
</dbReference>
<dbReference type="RefSeq" id="WP_344743513.1">
    <property type="nucleotide sequence ID" value="NZ_BAAAWW010000026.1"/>
</dbReference>
<accession>A0ABV5TF16</accession>
<protein>
    <submittedName>
        <fullName evidence="7">Restriction endonuclease subunit S</fullName>
        <ecNumber evidence="7">3.1.21.-</ecNumber>
    </submittedName>
</protein>
<comment type="similarity">
    <text evidence="1">Belongs to the type-I restriction system S methylase family.</text>
</comment>
<evidence type="ECO:0000256" key="3">
    <source>
        <dbReference type="ARBA" id="ARBA00023125"/>
    </source>
</evidence>
<name>A0ABV5TF16_9ACTN</name>
<evidence type="ECO:0000256" key="1">
    <source>
        <dbReference type="ARBA" id="ARBA00010923"/>
    </source>
</evidence>
<dbReference type="GO" id="GO:0016787">
    <property type="term" value="F:hydrolase activity"/>
    <property type="evidence" value="ECO:0007669"/>
    <property type="project" value="UniProtKB-KW"/>
</dbReference>
<keyword evidence="7" id="KW-0255">Endonuclease</keyword>
<dbReference type="InterPro" id="IPR051212">
    <property type="entry name" value="Type-I_RE_S_subunit"/>
</dbReference>
<dbReference type="Pfam" id="PF01420">
    <property type="entry name" value="Methylase_S"/>
    <property type="match status" value="1"/>
</dbReference>
<comment type="subunit">
    <text evidence="4">The methyltransferase is composed of M and S polypeptides.</text>
</comment>
<evidence type="ECO:0000256" key="2">
    <source>
        <dbReference type="ARBA" id="ARBA00022747"/>
    </source>
</evidence>
<evidence type="ECO:0000256" key="5">
    <source>
        <dbReference type="SAM" id="Coils"/>
    </source>
</evidence>
<evidence type="ECO:0000256" key="4">
    <source>
        <dbReference type="ARBA" id="ARBA00038652"/>
    </source>
</evidence>
<reference evidence="7 8" key="1">
    <citation type="submission" date="2024-09" db="EMBL/GenBank/DDBJ databases">
        <authorList>
            <person name="Sun Q."/>
            <person name="Mori K."/>
        </authorList>
    </citation>
    <scope>NUCLEOTIDE SEQUENCE [LARGE SCALE GENOMIC DNA]</scope>
    <source>
        <strain evidence="7 8">JCM 3028</strain>
    </source>
</reference>
<proteinExistence type="inferred from homology"/>
<dbReference type="Gene3D" id="3.90.220.20">
    <property type="entry name" value="DNA methylase specificity domains"/>
    <property type="match status" value="2"/>
</dbReference>